<reference evidence="9" key="2">
    <citation type="submission" date="2014-06" db="EMBL/GenBank/DDBJ databases">
        <title>The complete genome of Blastobotrys (Arxula) adeninivorans LS3 - a yeast of biotechnological interest.</title>
        <authorList>
            <person name="Kunze G."/>
            <person name="Gaillardin C."/>
            <person name="Czernicka M."/>
            <person name="Durrens P."/>
            <person name="Martin T."/>
            <person name="Boer E."/>
            <person name="Gabaldon T."/>
            <person name="Cruz J."/>
            <person name="Talla E."/>
            <person name="Marck C."/>
            <person name="Goffeau A."/>
            <person name="Barbe V."/>
            <person name="Baret P."/>
            <person name="Baronian K."/>
            <person name="Beier S."/>
            <person name="Bleykasten C."/>
            <person name="Bode R."/>
            <person name="Casaregola S."/>
            <person name="Despons L."/>
            <person name="Fairhead C."/>
            <person name="Giersberg M."/>
            <person name="Gierski P."/>
            <person name="Hahnel U."/>
            <person name="Hartmann A."/>
            <person name="Jankowska D."/>
            <person name="Jubin C."/>
            <person name="Jung P."/>
            <person name="Lafontaine I."/>
            <person name="Leh-Louis V."/>
            <person name="Lemaire M."/>
            <person name="Marcet-Houben M."/>
            <person name="Mascher M."/>
            <person name="Morel G."/>
            <person name="Richard G.-F."/>
            <person name="Riechen J."/>
            <person name="Sacerdot C."/>
            <person name="Sarkar A."/>
            <person name="Savel G."/>
            <person name="Schacherer J."/>
            <person name="Sherman D."/>
            <person name="Straub M.-L."/>
            <person name="Stein N."/>
            <person name="Thierry A."/>
            <person name="Trautwein-Schult A."/>
            <person name="Westhof E."/>
            <person name="Worch S."/>
            <person name="Dujon B."/>
            <person name="Souciet J.-L."/>
            <person name="Wincker P."/>
            <person name="Scholz U."/>
            <person name="Neuveglise N."/>
        </authorList>
    </citation>
    <scope>NUCLEOTIDE SEQUENCE</scope>
    <source>
        <strain evidence="9">LS3</strain>
    </source>
</reference>
<evidence type="ECO:0000256" key="5">
    <source>
        <dbReference type="ARBA" id="ARBA00020264"/>
    </source>
</evidence>
<dbReference type="Pfam" id="PF10483">
    <property type="entry name" value="Elong_Iki1"/>
    <property type="match status" value="1"/>
</dbReference>
<dbReference type="InterPro" id="IPR027417">
    <property type="entry name" value="P-loop_NTPase"/>
</dbReference>
<keyword evidence="7" id="KW-0819">tRNA processing</keyword>
<accession>A0A060T6U9</accession>
<evidence type="ECO:0000256" key="3">
    <source>
        <dbReference type="ARBA" id="ARBA00005043"/>
    </source>
</evidence>
<evidence type="ECO:0000256" key="7">
    <source>
        <dbReference type="ARBA" id="ARBA00022694"/>
    </source>
</evidence>
<dbReference type="AlphaFoldDB" id="A0A060T6U9"/>
<keyword evidence="6" id="KW-0963">Cytoplasm</keyword>
<comment type="subcellular location">
    <subcellularLocation>
        <location evidence="2">Cytoplasm</location>
    </subcellularLocation>
    <subcellularLocation>
        <location evidence="1">Nucleus</location>
    </subcellularLocation>
</comment>
<evidence type="ECO:0000313" key="9">
    <source>
        <dbReference type="EMBL" id="CDP36524.1"/>
    </source>
</evidence>
<keyword evidence="8" id="KW-0539">Nucleus</keyword>
<evidence type="ECO:0000256" key="6">
    <source>
        <dbReference type="ARBA" id="ARBA00022490"/>
    </source>
</evidence>
<dbReference type="GO" id="GO:0000049">
    <property type="term" value="F:tRNA binding"/>
    <property type="evidence" value="ECO:0007669"/>
    <property type="project" value="TreeGrafter"/>
</dbReference>
<dbReference type="GO" id="GO:0005829">
    <property type="term" value="C:cytosol"/>
    <property type="evidence" value="ECO:0007669"/>
    <property type="project" value="TreeGrafter"/>
</dbReference>
<dbReference type="UniPathway" id="UPA00988"/>
<dbReference type="PANTHER" id="PTHR15641:SF1">
    <property type="entry name" value="ELONGATOR COMPLEX PROTEIN 5"/>
    <property type="match status" value="1"/>
</dbReference>
<dbReference type="Gene3D" id="3.40.50.300">
    <property type="entry name" value="P-loop containing nucleotide triphosphate hydrolases"/>
    <property type="match status" value="1"/>
</dbReference>
<dbReference type="PhylomeDB" id="A0A060T6U9"/>
<proteinExistence type="inferred from homology"/>
<comment type="pathway">
    <text evidence="3">tRNA modification; 5-methoxycarbonylmethyl-2-thiouridine-tRNA biosynthesis.</text>
</comment>
<dbReference type="PANTHER" id="PTHR15641">
    <property type="entry name" value="ELONGATOR COMPLEX PROTEIN 5"/>
    <property type="match status" value="1"/>
</dbReference>
<evidence type="ECO:0000256" key="2">
    <source>
        <dbReference type="ARBA" id="ARBA00004496"/>
    </source>
</evidence>
<dbReference type="GO" id="GO:0033588">
    <property type="term" value="C:elongator holoenzyme complex"/>
    <property type="evidence" value="ECO:0007669"/>
    <property type="project" value="InterPro"/>
</dbReference>
<protein>
    <recommendedName>
        <fullName evidence="5">Elongator complex protein 5</fullName>
    </recommendedName>
</protein>
<name>A0A060T6U9_BLAAD</name>
<dbReference type="EMBL" id="HG937692">
    <property type="protein sequence ID" value="CDP36524.1"/>
    <property type="molecule type" value="Genomic_DNA"/>
</dbReference>
<dbReference type="InterPro" id="IPR019519">
    <property type="entry name" value="Elp5"/>
</dbReference>
<gene>
    <name evidence="9" type="ORF">GNLVRS02_ARAD1B15026g</name>
</gene>
<comment type="similarity">
    <text evidence="4">Belongs to the ELP5 family.</text>
</comment>
<evidence type="ECO:0000256" key="4">
    <source>
        <dbReference type="ARBA" id="ARBA00009567"/>
    </source>
</evidence>
<dbReference type="CDD" id="cd19496">
    <property type="entry name" value="Elp5"/>
    <property type="match status" value="1"/>
</dbReference>
<sequence length="297" mass="33838">MPVHQQNAVLLPRLLGLRDYTPFVLVLDSIAQSADYLILEFLHRIPQETNVVFLSFETVQPPSLTDKKISFVDVSNTEISKISSVLSSHVSSQKKNVVILDSLSHIPAERMSEFVMSIFRPNTTIMAVYHTSIPLEAAKNPYYPNPLNLLHFLATSSIMVMPIQGNEHLEEEREKEVDRLMIPMNCNTPKFQVTLTHRRRSGRSISADYTVNFTDHNIEYLVQKQQEVQQEDESMLAGLTTFNLSTTDKQKQAKDSVELPFFKAQEFGDGGAQGGAIIYQYEKDDDYDEEDPYEDPF</sequence>
<reference evidence="9" key="1">
    <citation type="submission" date="2014-02" db="EMBL/GenBank/DDBJ databases">
        <authorList>
            <person name="Genoscope - CEA"/>
        </authorList>
    </citation>
    <scope>NUCLEOTIDE SEQUENCE</scope>
    <source>
        <strain evidence="9">LS3</strain>
    </source>
</reference>
<dbReference type="GO" id="GO:0002098">
    <property type="term" value="P:tRNA wobble uridine modification"/>
    <property type="evidence" value="ECO:0007669"/>
    <property type="project" value="InterPro"/>
</dbReference>
<evidence type="ECO:0000256" key="8">
    <source>
        <dbReference type="ARBA" id="ARBA00023242"/>
    </source>
</evidence>
<dbReference type="GO" id="GO:0005634">
    <property type="term" value="C:nucleus"/>
    <property type="evidence" value="ECO:0007669"/>
    <property type="project" value="UniProtKB-SubCell"/>
</dbReference>
<organism evidence="9">
    <name type="scientific">Blastobotrys adeninivorans</name>
    <name type="common">Yeast</name>
    <name type="synonym">Arxula adeninivorans</name>
    <dbReference type="NCBI Taxonomy" id="409370"/>
    <lineage>
        <taxon>Eukaryota</taxon>
        <taxon>Fungi</taxon>
        <taxon>Dikarya</taxon>
        <taxon>Ascomycota</taxon>
        <taxon>Saccharomycotina</taxon>
        <taxon>Dipodascomycetes</taxon>
        <taxon>Dipodascales</taxon>
        <taxon>Trichomonascaceae</taxon>
        <taxon>Blastobotrys</taxon>
    </lineage>
</organism>
<evidence type="ECO:0000256" key="1">
    <source>
        <dbReference type="ARBA" id="ARBA00004123"/>
    </source>
</evidence>